<feature type="domain" description="ABC transporter" evidence="2">
    <location>
        <begin position="99"/>
        <end position="137"/>
    </location>
</feature>
<name>A0A3P7M350_STRVU</name>
<keyword evidence="1" id="KW-1133">Transmembrane helix</keyword>
<dbReference type="AlphaFoldDB" id="A0A3P7M350"/>
<sequence length="160" mass="17254">MFEDSSFHFTVGAALLMLLFDIIWMGAAALLFDFLSSDQDFTLFKLPFGSSYLGTSGTRLDDVEGNNETDEGLLQTRAGISVNRLIKVWSSTGERAVDEMCMDAYVGQVTVLLGHNGAGKSTTFSVISGITAPTSGKQRAGFIVCTHILCSFCTSNLRNS</sequence>
<dbReference type="PANTHER" id="PTHR19229">
    <property type="entry name" value="ATP-BINDING CASSETTE TRANSPORTER SUBFAMILY A ABCA"/>
    <property type="match status" value="1"/>
</dbReference>
<feature type="transmembrane region" description="Helical" evidence="1">
    <location>
        <begin position="12"/>
        <end position="35"/>
    </location>
</feature>
<protein>
    <recommendedName>
        <fullName evidence="2">ABC transporter domain-containing protein</fullName>
    </recommendedName>
</protein>
<dbReference type="EMBL" id="UYYB01144054">
    <property type="protein sequence ID" value="VDM85708.1"/>
    <property type="molecule type" value="Genomic_DNA"/>
</dbReference>
<dbReference type="InterPro" id="IPR026082">
    <property type="entry name" value="ABCA"/>
</dbReference>
<dbReference type="InterPro" id="IPR003439">
    <property type="entry name" value="ABC_transporter-like_ATP-bd"/>
</dbReference>
<proteinExistence type="predicted"/>
<organism evidence="3 4">
    <name type="scientific">Strongylus vulgaris</name>
    <name type="common">Blood worm</name>
    <dbReference type="NCBI Taxonomy" id="40348"/>
    <lineage>
        <taxon>Eukaryota</taxon>
        <taxon>Metazoa</taxon>
        <taxon>Ecdysozoa</taxon>
        <taxon>Nematoda</taxon>
        <taxon>Chromadorea</taxon>
        <taxon>Rhabditida</taxon>
        <taxon>Rhabditina</taxon>
        <taxon>Rhabditomorpha</taxon>
        <taxon>Strongyloidea</taxon>
        <taxon>Strongylidae</taxon>
        <taxon>Strongylus</taxon>
    </lineage>
</organism>
<gene>
    <name evidence="3" type="ORF">SVUK_LOCUS20706</name>
</gene>
<dbReference type="GO" id="GO:0140359">
    <property type="term" value="F:ABC-type transporter activity"/>
    <property type="evidence" value="ECO:0007669"/>
    <property type="project" value="InterPro"/>
</dbReference>
<dbReference type="OrthoDB" id="10255969at2759"/>
<evidence type="ECO:0000313" key="3">
    <source>
        <dbReference type="EMBL" id="VDM85708.1"/>
    </source>
</evidence>
<keyword evidence="1" id="KW-0472">Membrane</keyword>
<dbReference type="GO" id="GO:0005319">
    <property type="term" value="F:lipid transporter activity"/>
    <property type="evidence" value="ECO:0007669"/>
    <property type="project" value="TreeGrafter"/>
</dbReference>
<keyword evidence="1" id="KW-0812">Transmembrane</keyword>
<evidence type="ECO:0000313" key="4">
    <source>
        <dbReference type="Proteomes" id="UP000270094"/>
    </source>
</evidence>
<dbReference type="GO" id="GO:0016020">
    <property type="term" value="C:membrane"/>
    <property type="evidence" value="ECO:0007669"/>
    <property type="project" value="InterPro"/>
</dbReference>
<accession>A0A3P7M350</accession>
<dbReference type="InterPro" id="IPR027417">
    <property type="entry name" value="P-loop_NTPase"/>
</dbReference>
<dbReference type="GO" id="GO:0016887">
    <property type="term" value="F:ATP hydrolysis activity"/>
    <property type="evidence" value="ECO:0007669"/>
    <property type="project" value="InterPro"/>
</dbReference>
<dbReference type="SUPFAM" id="SSF52540">
    <property type="entry name" value="P-loop containing nucleoside triphosphate hydrolases"/>
    <property type="match status" value="1"/>
</dbReference>
<keyword evidence="4" id="KW-1185">Reference proteome</keyword>
<dbReference type="GO" id="GO:0005524">
    <property type="term" value="F:ATP binding"/>
    <property type="evidence" value="ECO:0007669"/>
    <property type="project" value="InterPro"/>
</dbReference>
<evidence type="ECO:0000259" key="2">
    <source>
        <dbReference type="Pfam" id="PF00005"/>
    </source>
</evidence>
<dbReference type="PANTHER" id="PTHR19229:SF250">
    <property type="entry name" value="ABC TRANSPORTER DOMAIN-CONTAINING PROTEIN-RELATED"/>
    <property type="match status" value="1"/>
</dbReference>
<dbReference type="Pfam" id="PF00005">
    <property type="entry name" value="ABC_tran"/>
    <property type="match status" value="1"/>
</dbReference>
<dbReference type="Gene3D" id="3.40.50.300">
    <property type="entry name" value="P-loop containing nucleotide triphosphate hydrolases"/>
    <property type="match status" value="1"/>
</dbReference>
<reference evidence="3 4" key="1">
    <citation type="submission" date="2018-11" db="EMBL/GenBank/DDBJ databases">
        <authorList>
            <consortium name="Pathogen Informatics"/>
        </authorList>
    </citation>
    <scope>NUCLEOTIDE SEQUENCE [LARGE SCALE GENOMIC DNA]</scope>
</reference>
<dbReference type="Proteomes" id="UP000270094">
    <property type="component" value="Unassembled WGS sequence"/>
</dbReference>
<evidence type="ECO:0000256" key="1">
    <source>
        <dbReference type="SAM" id="Phobius"/>
    </source>
</evidence>